<evidence type="ECO:0000259" key="6">
    <source>
        <dbReference type="PROSITE" id="PS51819"/>
    </source>
</evidence>
<dbReference type="InterPro" id="IPR041735">
    <property type="entry name" value="4OHPhenylPyrv_dOase_C"/>
</dbReference>
<feature type="domain" description="VOC" evidence="6">
    <location>
        <begin position="5"/>
        <end position="132"/>
    </location>
</feature>
<dbReference type="InterPro" id="IPR037523">
    <property type="entry name" value="VOC_core"/>
</dbReference>
<dbReference type="Pfam" id="PF00903">
    <property type="entry name" value="Glyoxalase"/>
    <property type="match status" value="1"/>
</dbReference>
<comment type="caution">
    <text evidence="7">The sequence shown here is derived from an EMBL/GenBank/DDBJ whole genome shotgun (WGS) entry which is preliminary data.</text>
</comment>
<dbReference type="RefSeq" id="WP_251802829.1">
    <property type="nucleotide sequence ID" value="NZ_JAMQOL010000054.1"/>
</dbReference>
<keyword evidence="7" id="KW-0560">Oxidoreductase</keyword>
<sequence length="339" mass="36021">MAIESIPYVELFTDEPVEARHYLAEHLGFRPFAAAGETSVALRNGPVVVVVTAPSRSGDPIERYLEAHGSGIADVAMSSTDVGGDRARAIAAGATPAGGTAVGGFGPVRHTLVAAHAEPLPPDRGWQPAGPAAGPGGSLAIRALDHVAVCLPGGTLQSTADFYGAALGLGRYSSEYIEVGTQAMDSVVVRSSSGGVTFTLIEPDETHTAGQIDEFLRNHGGAGVQHLAFLVEDIVTAVRRATAGGLPFLSTPDSYYEMLTSRLGHLAESIDDLRETNVLADRDEWGYLLQIFTRSPYPRRTLFFELIQRHDARGFGSANIKALYEAVERDRARDAARAR</sequence>
<keyword evidence="7" id="KW-0223">Dioxygenase</keyword>
<evidence type="ECO:0000313" key="7">
    <source>
        <dbReference type="EMBL" id="MCM4083118.1"/>
    </source>
</evidence>
<reference evidence="7 8" key="1">
    <citation type="submission" date="2022-06" db="EMBL/GenBank/DDBJ databases">
        <title>Actinoplanes abujensis sp. nov., isolated from Nigerian arid soil.</title>
        <authorList>
            <person name="Ding P."/>
        </authorList>
    </citation>
    <scope>NUCLEOTIDE SEQUENCE [LARGE SCALE GENOMIC DNA]</scope>
    <source>
        <strain evidence="8">TRM88002</strain>
    </source>
</reference>
<gene>
    <name evidence="7" type="primary">hppD</name>
    <name evidence="7" type="ORF">LXN57_36755</name>
</gene>
<dbReference type="PANTHER" id="PTHR11959">
    <property type="entry name" value="4-HYDROXYPHENYLPYRUVATE DIOXYGENASE"/>
    <property type="match status" value="1"/>
</dbReference>
<evidence type="ECO:0000256" key="5">
    <source>
        <dbReference type="ARBA" id="ARBA00023004"/>
    </source>
</evidence>
<feature type="domain" description="VOC" evidence="6">
    <location>
        <begin position="143"/>
        <end position="294"/>
    </location>
</feature>
<dbReference type="InterPro" id="IPR004360">
    <property type="entry name" value="Glyas_Fos-R_dOase_dom"/>
</dbReference>
<accession>A0ABT0YC98</accession>
<keyword evidence="3" id="KW-0479">Metal-binding</keyword>
<evidence type="ECO:0000313" key="8">
    <source>
        <dbReference type="Proteomes" id="UP001523216"/>
    </source>
</evidence>
<dbReference type="PIRSF" id="PIRSF009283">
    <property type="entry name" value="HPP_dOase"/>
    <property type="match status" value="1"/>
</dbReference>
<evidence type="ECO:0000256" key="4">
    <source>
        <dbReference type="ARBA" id="ARBA00022737"/>
    </source>
</evidence>
<dbReference type="InterPro" id="IPR005956">
    <property type="entry name" value="4OHPhenylPyrv_dOase"/>
</dbReference>
<dbReference type="Proteomes" id="UP001523216">
    <property type="component" value="Unassembled WGS sequence"/>
</dbReference>
<dbReference type="EC" id="1.13.11.27" evidence="7"/>
<dbReference type="GO" id="GO:0003868">
    <property type="term" value="F:4-hydroxyphenylpyruvate dioxygenase activity"/>
    <property type="evidence" value="ECO:0007669"/>
    <property type="project" value="UniProtKB-EC"/>
</dbReference>
<dbReference type="PROSITE" id="PS51819">
    <property type="entry name" value="VOC"/>
    <property type="match status" value="2"/>
</dbReference>
<dbReference type="PANTHER" id="PTHR11959:SF1">
    <property type="entry name" value="4-HYDROXYPHENYLPYRUVATE DIOXYGENASE"/>
    <property type="match status" value="1"/>
</dbReference>
<organism evidence="7 8">
    <name type="scientific">Paractinoplanes hotanensis</name>
    <dbReference type="NCBI Taxonomy" id="2906497"/>
    <lineage>
        <taxon>Bacteria</taxon>
        <taxon>Bacillati</taxon>
        <taxon>Actinomycetota</taxon>
        <taxon>Actinomycetes</taxon>
        <taxon>Micromonosporales</taxon>
        <taxon>Micromonosporaceae</taxon>
        <taxon>Paractinoplanes</taxon>
    </lineage>
</organism>
<keyword evidence="4" id="KW-0677">Repeat</keyword>
<dbReference type="NCBIfam" id="TIGR01263">
    <property type="entry name" value="4HPPD"/>
    <property type="match status" value="1"/>
</dbReference>
<dbReference type="EMBL" id="JAMQOL010000054">
    <property type="protein sequence ID" value="MCM4083118.1"/>
    <property type="molecule type" value="Genomic_DNA"/>
</dbReference>
<protein>
    <submittedName>
        <fullName evidence="7">4-hydroxyphenylpyruvate dioxygenase</fullName>
        <ecNumber evidence="7">1.13.11.27</ecNumber>
    </submittedName>
</protein>
<evidence type="ECO:0000256" key="3">
    <source>
        <dbReference type="ARBA" id="ARBA00022723"/>
    </source>
</evidence>
<dbReference type="SUPFAM" id="SSF54593">
    <property type="entry name" value="Glyoxalase/Bleomycin resistance protein/Dihydroxybiphenyl dioxygenase"/>
    <property type="match status" value="1"/>
</dbReference>
<dbReference type="Gene3D" id="3.10.180.10">
    <property type="entry name" value="2,3-Dihydroxybiphenyl 1,2-Dioxygenase, domain 1"/>
    <property type="match status" value="2"/>
</dbReference>
<keyword evidence="5" id="KW-0408">Iron</keyword>
<evidence type="ECO:0000256" key="1">
    <source>
        <dbReference type="ARBA" id="ARBA00001962"/>
    </source>
</evidence>
<name>A0ABT0YC98_9ACTN</name>
<dbReference type="InterPro" id="IPR029068">
    <property type="entry name" value="Glyas_Bleomycin-R_OHBP_Dase"/>
</dbReference>
<proteinExistence type="inferred from homology"/>
<evidence type="ECO:0000256" key="2">
    <source>
        <dbReference type="ARBA" id="ARBA00005877"/>
    </source>
</evidence>
<keyword evidence="8" id="KW-1185">Reference proteome</keyword>
<dbReference type="CDD" id="cd07250">
    <property type="entry name" value="HPPD_C_like"/>
    <property type="match status" value="1"/>
</dbReference>
<comment type="cofactor">
    <cofactor evidence="1">
        <name>Fe cation</name>
        <dbReference type="ChEBI" id="CHEBI:24875"/>
    </cofactor>
</comment>
<comment type="similarity">
    <text evidence="2">Belongs to the 4HPPD family.</text>
</comment>